<dbReference type="GO" id="GO:0006509">
    <property type="term" value="P:membrane protein ectodomain proteolysis"/>
    <property type="evidence" value="ECO:0007669"/>
    <property type="project" value="TreeGrafter"/>
</dbReference>
<evidence type="ECO:0000313" key="1">
    <source>
        <dbReference type="EMBL" id="EKC22442.1"/>
    </source>
</evidence>
<proteinExistence type="predicted"/>
<dbReference type="GO" id="GO:0007219">
    <property type="term" value="P:Notch signaling pathway"/>
    <property type="evidence" value="ECO:0007669"/>
    <property type="project" value="TreeGrafter"/>
</dbReference>
<gene>
    <name evidence="1" type="ORF">CGI_10002286</name>
</gene>
<name>K1PEX8_MAGGI</name>
<accession>K1PEX8</accession>
<dbReference type="AlphaFoldDB" id="K1PEX8"/>
<protein>
    <submittedName>
        <fullName evidence="1">Disintegrin and metalloproteinase domain-containing protein 10</fullName>
    </submittedName>
</protein>
<dbReference type="InterPro" id="IPR051489">
    <property type="entry name" value="ADAM_Metalloproteinase"/>
</dbReference>
<reference evidence="1" key="1">
    <citation type="journal article" date="2012" name="Nature">
        <title>The oyster genome reveals stress adaptation and complexity of shell formation.</title>
        <authorList>
            <person name="Zhang G."/>
            <person name="Fang X."/>
            <person name="Guo X."/>
            <person name="Li L."/>
            <person name="Luo R."/>
            <person name="Xu F."/>
            <person name="Yang P."/>
            <person name="Zhang L."/>
            <person name="Wang X."/>
            <person name="Qi H."/>
            <person name="Xiong Z."/>
            <person name="Que H."/>
            <person name="Xie Y."/>
            <person name="Holland P.W."/>
            <person name="Paps J."/>
            <person name="Zhu Y."/>
            <person name="Wu F."/>
            <person name="Chen Y."/>
            <person name="Wang J."/>
            <person name="Peng C."/>
            <person name="Meng J."/>
            <person name="Yang L."/>
            <person name="Liu J."/>
            <person name="Wen B."/>
            <person name="Zhang N."/>
            <person name="Huang Z."/>
            <person name="Zhu Q."/>
            <person name="Feng Y."/>
            <person name="Mount A."/>
            <person name="Hedgecock D."/>
            <person name="Xu Z."/>
            <person name="Liu Y."/>
            <person name="Domazet-Loso T."/>
            <person name="Du Y."/>
            <person name="Sun X."/>
            <person name="Zhang S."/>
            <person name="Liu B."/>
            <person name="Cheng P."/>
            <person name="Jiang X."/>
            <person name="Li J."/>
            <person name="Fan D."/>
            <person name="Wang W."/>
            <person name="Fu W."/>
            <person name="Wang T."/>
            <person name="Wang B."/>
            <person name="Zhang J."/>
            <person name="Peng Z."/>
            <person name="Li Y."/>
            <person name="Li N."/>
            <person name="Wang J."/>
            <person name="Chen M."/>
            <person name="He Y."/>
            <person name="Tan F."/>
            <person name="Song X."/>
            <person name="Zheng Q."/>
            <person name="Huang R."/>
            <person name="Yang H."/>
            <person name="Du X."/>
            <person name="Chen L."/>
            <person name="Yang M."/>
            <person name="Gaffney P.M."/>
            <person name="Wang S."/>
            <person name="Luo L."/>
            <person name="She Z."/>
            <person name="Ming Y."/>
            <person name="Huang W."/>
            <person name="Zhang S."/>
            <person name="Huang B."/>
            <person name="Zhang Y."/>
            <person name="Qu T."/>
            <person name="Ni P."/>
            <person name="Miao G."/>
            <person name="Wang J."/>
            <person name="Wang Q."/>
            <person name="Steinberg C.E."/>
            <person name="Wang H."/>
            <person name="Li N."/>
            <person name="Qian L."/>
            <person name="Zhang G."/>
            <person name="Li Y."/>
            <person name="Yang H."/>
            <person name="Liu X."/>
            <person name="Wang J."/>
            <person name="Yin Y."/>
            <person name="Wang J."/>
        </authorList>
    </citation>
    <scope>NUCLEOTIDE SEQUENCE [LARGE SCALE GENOMIC DNA]</scope>
    <source>
        <strain evidence="1">05x7-T-G4-1.051#20</strain>
    </source>
</reference>
<keyword evidence="1" id="KW-0401">Integrin</keyword>
<dbReference type="InParanoid" id="K1PEX8"/>
<organism evidence="1">
    <name type="scientific">Magallana gigas</name>
    <name type="common">Pacific oyster</name>
    <name type="synonym">Crassostrea gigas</name>
    <dbReference type="NCBI Taxonomy" id="29159"/>
    <lineage>
        <taxon>Eukaryota</taxon>
        <taxon>Metazoa</taxon>
        <taxon>Spiralia</taxon>
        <taxon>Lophotrochozoa</taxon>
        <taxon>Mollusca</taxon>
        <taxon>Bivalvia</taxon>
        <taxon>Autobranchia</taxon>
        <taxon>Pteriomorphia</taxon>
        <taxon>Ostreida</taxon>
        <taxon>Ostreoidea</taxon>
        <taxon>Ostreidae</taxon>
        <taxon>Magallana</taxon>
    </lineage>
</organism>
<dbReference type="GO" id="GO:0004222">
    <property type="term" value="F:metalloendopeptidase activity"/>
    <property type="evidence" value="ECO:0007669"/>
    <property type="project" value="TreeGrafter"/>
</dbReference>
<dbReference type="PANTHER" id="PTHR45702:SF2">
    <property type="entry name" value="KUZBANIAN, ISOFORM A"/>
    <property type="match status" value="1"/>
</dbReference>
<dbReference type="HOGENOM" id="CLU_1541619_0_0_1"/>
<sequence length="174" mass="20178">MSKIVFFLRREFHLVLYPSTSLFTMSHAFKHNNGTSDPVDLSFIYDGTVEGEPGSDVYGAVIMGIFRGTVRIPKDTVYYIEPAYRFFGIKEARKIPYNSVIHKEEHIDVNPLRHRREADSESVWALNKNNDWMIHQTEARVNIHDKRIEKRTIVSARFQELSLFKTTMNAPQGS</sequence>
<dbReference type="GO" id="GO:0005886">
    <property type="term" value="C:plasma membrane"/>
    <property type="evidence" value="ECO:0007669"/>
    <property type="project" value="TreeGrafter"/>
</dbReference>
<dbReference type="GO" id="GO:0007229">
    <property type="term" value="P:integrin-mediated signaling pathway"/>
    <property type="evidence" value="ECO:0007669"/>
    <property type="project" value="UniProtKB-KW"/>
</dbReference>
<dbReference type="EMBL" id="JH816260">
    <property type="protein sequence ID" value="EKC22442.1"/>
    <property type="molecule type" value="Genomic_DNA"/>
</dbReference>
<dbReference type="PANTHER" id="PTHR45702">
    <property type="entry name" value="ADAM10/ADAM17 METALLOPEPTIDASE FAMILY MEMBER"/>
    <property type="match status" value="1"/>
</dbReference>